<accession>A0A0P9M4Z2</accession>
<dbReference type="Pfam" id="PF13852">
    <property type="entry name" value="DUF4197"/>
    <property type="match status" value="1"/>
</dbReference>
<name>A0A0P9M4Z2_PSESX</name>
<gene>
    <name evidence="2" type="ORF">ALO50_04329</name>
</gene>
<proteinExistence type="predicted"/>
<keyword evidence="1" id="KW-0812">Transmembrane</keyword>
<feature type="transmembrane region" description="Helical" evidence="1">
    <location>
        <begin position="31"/>
        <end position="51"/>
    </location>
</feature>
<comment type="caution">
    <text evidence="2">The sequence shown here is derived from an EMBL/GenBank/DDBJ whole genome shotgun (WGS) entry which is preliminary data.</text>
</comment>
<dbReference type="InterPro" id="IPR025245">
    <property type="entry name" value="DUF4197"/>
</dbReference>
<evidence type="ECO:0000256" key="1">
    <source>
        <dbReference type="SAM" id="Phobius"/>
    </source>
</evidence>
<dbReference type="PATRIC" id="fig|264451.4.peg.1572"/>
<organism evidence="2 3">
    <name type="scientific">Pseudomonas syringae pv. cerasicola</name>
    <dbReference type="NCBI Taxonomy" id="264451"/>
    <lineage>
        <taxon>Bacteria</taxon>
        <taxon>Pseudomonadati</taxon>
        <taxon>Pseudomonadota</taxon>
        <taxon>Gammaproteobacteria</taxon>
        <taxon>Pseudomonadales</taxon>
        <taxon>Pseudomonadaceae</taxon>
        <taxon>Pseudomonas</taxon>
        <taxon>Pseudomonas syringae</taxon>
    </lineage>
</organism>
<dbReference type="EMBL" id="LJQA01000740">
    <property type="protein sequence ID" value="KPW86476.1"/>
    <property type="molecule type" value="Genomic_DNA"/>
</dbReference>
<protein>
    <recommendedName>
        <fullName evidence="4">DUF4197 domain-containing protein</fullName>
    </recommendedName>
</protein>
<keyword evidence="1" id="KW-0472">Membrane</keyword>
<keyword evidence="1" id="KW-1133">Transmembrane helix</keyword>
<reference evidence="2 3" key="1">
    <citation type="submission" date="2015-09" db="EMBL/GenBank/DDBJ databases">
        <title>Genome announcement of multiple Pseudomonas syringae strains.</title>
        <authorList>
            <person name="Thakur S."/>
            <person name="Wang P.W."/>
            <person name="Gong Y."/>
            <person name="Weir B.S."/>
            <person name="Guttman D.S."/>
        </authorList>
    </citation>
    <scope>NUCLEOTIDE SEQUENCE [LARGE SCALE GENOMIC DNA]</scope>
    <source>
        <strain evidence="2 3">ICMP17524</strain>
    </source>
</reference>
<evidence type="ECO:0000313" key="3">
    <source>
        <dbReference type="Proteomes" id="UP000050356"/>
    </source>
</evidence>
<dbReference type="AlphaFoldDB" id="A0A0P9M4Z2"/>
<dbReference type="Proteomes" id="UP000050356">
    <property type="component" value="Unassembled WGS sequence"/>
</dbReference>
<sequence>MFLSGFGWIPQVPDTLDPVPTSHKDALMPRFSFTFAVLCAGLLLSANVFALSLNDLSQSDATGGLKDALTQGAQVAVKQLGVPSGFSKNEAVRIELPGKLGQVAKKMKMLGMGAQVDQLETSMNQAAEAAVPQAQALLVDAVKKMSVTDAKAILSGGKDSATQYLNSTSREQIRAKFLPIVKKSTDQVGLAQKYNAFAGKAAAFGALDSKNANLESYVTEQALNGLFEMIAKQEESIRANPAAAATGLAKKVFGALGVQG</sequence>
<evidence type="ECO:0000313" key="2">
    <source>
        <dbReference type="EMBL" id="KPW86476.1"/>
    </source>
</evidence>
<evidence type="ECO:0008006" key="4">
    <source>
        <dbReference type="Google" id="ProtNLM"/>
    </source>
</evidence>